<evidence type="ECO:0008006" key="3">
    <source>
        <dbReference type="Google" id="ProtNLM"/>
    </source>
</evidence>
<dbReference type="Proteomes" id="UP000434957">
    <property type="component" value="Unassembled WGS sequence"/>
</dbReference>
<evidence type="ECO:0000313" key="2">
    <source>
        <dbReference type="Proteomes" id="UP000434957"/>
    </source>
</evidence>
<keyword evidence="2" id="KW-1185">Reference proteome</keyword>
<evidence type="ECO:0000313" key="1">
    <source>
        <dbReference type="EMBL" id="KAE9337100.1"/>
    </source>
</evidence>
<reference evidence="1 2" key="1">
    <citation type="submission" date="2018-08" db="EMBL/GenBank/DDBJ databases">
        <title>Genomic investigation of the strawberry pathogen Phytophthora fragariae indicates pathogenicity is determined by transcriptional variation in three key races.</title>
        <authorList>
            <person name="Adams T.M."/>
            <person name="Armitage A.D."/>
            <person name="Sobczyk M.K."/>
            <person name="Bates H.J."/>
            <person name="Dunwell J.M."/>
            <person name="Nellist C.F."/>
            <person name="Harrison R.J."/>
        </authorList>
    </citation>
    <scope>NUCLEOTIDE SEQUENCE [LARGE SCALE GENOMIC DNA]</scope>
    <source>
        <strain evidence="1 2">SCRP333</strain>
    </source>
</reference>
<protein>
    <recommendedName>
        <fullName evidence="3">Reverse transcriptase Ty1/copia-type domain-containing protein</fullName>
    </recommendedName>
</protein>
<dbReference type="AlphaFoldDB" id="A0A6A4F960"/>
<accession>A0A6A4F960</accession>
<organism evidence="1 2">
    <name type="scientific">Phytophthora rubi</name>
    <dbReference type="NCBI Taxonomy" id="129364"/>
    <lineage>
        <taxon>Eukaryota</taxon>
        <taxon>Sar</taxon>
        <taxon>Stramenopiles</taxon>
        <taxon>Oomycota</taxon>
        <taxon>Peronosporomycetes</taxon>
        <taxon>Peronosporales</taxon>
        <taxon>Peronosporaceae</taxon>
        <taxon>Phytophthora</taxon>
    </lineage>
</organism>
<gene>
    <name evidence="1" type="ORF">PR003_g12169</name>
</gene>
<comment type="caution">
    <text evidence="1">The sequence shown here is derived from an EMBL/GenBank/DDBJ whole genome shotgun (WGS) entry which is preliminary data.</text>
</comment>
<dbReference type="EMBL" id="QXFT01000724">
    <property type="protein sequence ID" value="KAE9337100.1"/>
    <property type="molecule type" value="Genomic_DNA"/>
</dbReference>
<sequence length="268" mass="29253">MLFASGPPLKFWDHAVEYAAYVINRSMPSGDPKRQSPLEILTGKPSDLTGIVTFGSPCTVFHDPNKRTSDAKSAVKSGGRRMATRNVGAKYVLAGAMCSVTAPNPRNLREAMRDELADAWKVAMEEEIGALESNQTWELVKKPDRIKGAALQPSYGVDHTDTFSAVLDMTTGKVLGAGTYLGHAGAARRPAERSYTNSCMCYKRATTGVTLFGVYVDDLHMTGASEARMFGLFSQKVVLKLMSLRGVVKWLGIGFAYDKDSGWRLERS</sequence>
<proteinExistence type="predicted"/>
<name>A0A6A4F960_9STRA</name>